<feature type="compositionally biased region" description="Basic and acidic residues" evidence="3">
    <location>
        <begin position="282"/>
        <end position="292"/>
    </location>
</feature>
<dbReference type="InterPro" id="IPR035979">
    <property type="entry name" value="RBD_domain_sf"/>
</dbReference>
<feature type="compositionally biased region" description="Basic and acidic residues" evidence="3">
    <location>
        <begin position="330"/>
        <end position="345"/>
    </location>
</feature>
<dbReference type="SUPFAM" id="SSF54928">
    <property type="entry name" value="RNA-binding domain, RBD"/>
    <property type="match status" value="1"/>
</dbReference>
<dbReference type="GO" id="GO:0005634">
    <property type="term" value="C:nucleus"/>
    <property type="evidence" value="ECO:0007669"/>
    <property type="project" value="TreeGrafter"/>
</dbReference>
<feature type="compositionally biased region" description="Polar residues" evidence="3">
    <location>
        <begin position="309"/>
        <end position="318"/>
    </location>
</feature>
<dbReference type="CDD" id="cd16983">
    <property type="entry name" value="CID_SCAF8_like"/>
    <property type="match status" value="1"/>
</dbReference>
<feature type="compositionally biased region" description="Low complexity" evidence="3">
    <location>
        <begin position="391"/>
        <end position="403"/>
    </location>
</feature>
<evidence type="ECO:0000256" key="2">
    <source>
        <dbReference type="PROSITE-ProRule" id="PRU00176"/>
    </source>
</evidence>
<dbReference type="InterPro" id="IPR006569">
    <property type="entry name" value="CID_dom"/>
</dbReference>
<comment type="caution">
    <text evidence="6">The sequence shown here is derived from an EMBL/GenBank/DDBJ whole genome shotgun (WGS) entry which is preliminary data.</text>
</comment>
<dbReference type="InterPro" id="IPR008942">
    <property type="entry name" value="ENTH_VHS"/>
</dbReference>
<gene>
    <name evidence="6" type="ORF">FGIG_00834</name>
</gene>
<dbReference type="Gene3D" id="1.25.40.90">
    <property type="match status" value="1"/>
</dbReference>
<accession>A0A504YY57</accession>
<evidence type="ECO:0000313" key="6">
    <source>
        <dbReference type="EMBL" id="TPP64951.1"/>
    </source>
</evidence>
<dbReference type="Gene3D" id="3.30.70.330">
    <property type="match status" value="1"/>
</dbReference>
<dbReference type="PANTHER" id="PTHR23140:SF4">
    <property type="entry name" value="PROTEIN CBR-NRD-1"/>
    <property type="match status" value="1"/>
</dbReference>
<dbReference type="Pfam" id="PF04818">
    <property type="entry name" value="CID"/>
    <property type="match status" value="1"/>
</dbReference>
<dbReference type="Pfam" id="PF00076">
    <property type="entry name" value="RRM_1"/>
    <property type="match status" value="1"/>
</dbReference>
<dbReference type="InterPro" id="IPR012677">
    <property type="entry name" value="Nucleotide-bd_a/b_plait_sf"/>
</dbReference>
<evidence type="ECO:0000256" key="3">
    <source>
        <dbReference type="SAM" id="MobiDB-lite"/>
    </source>
</evidence>
<feature type="domain" description="RRM" evidence="4">
    <location>
        <begin position="470"/>
        <end position="544"/>
    </location>
</feature>
<feature type="region of interest" description="Disordered" evidence="3">
    <location>
        <begin position="252"/>
        <end position="345"/>
    </location>
</feature>
<dbReference type="PROSITE" id="PS50102">
    <property type="entry name" value="RRM"/>
    <property type="match status" value="1"/>
</dbReference>
<dbReference type="OrthoDB" id="79367at2759"/>
<feature type="region of interest" description="Disordered" evidence="3">
    <location>
        <begin position="374"/>
        <end position="451"/>
    </location>
</feature>
<keyword evidence="7" id="KW-1185">Reference proteome</keyword>
<keyword evidence="1 2" id="KW-0694">RNA-binding</keyword>
<feature type="compositionally biased region" description="Polar residues" evidence="3">
    <location>
        <begin position="381"/>
        <end position="390"/>
    </location>
</feature>
<evidence type="ECO:0000259" key="5">
    <source>
        <dbReference type="PROSITE" id="PS51391"/>
    </source>
</evidence>
<evidence type="ECO:0000313" key="7">
    <source>
        <dbReference type="Proteomes" id="UP000316759"/>
    </source>
</evidence>
<dbReference type="PANTHER" id="PTHR23140">
    <property type="entry name" value="RNA PROCESSING PROTEIN LD23810P"/>
    <property type="match status" value="1"/>
</dbReference>
<organism evidence="6 7">
    <name type="scientific">Fasciola gigantica</name>
    <name type="common">Giant liver fluke</name>
    <dbReference type="NCBI Taxonomy" id="46835"/>
    <lineage>
        <taxon>Eukaryota</taxon>
        <taxon>Metazoa</taxon>
        <taxon>Spiralia</taxon>
        <taxon>Lophotrochozoa</taxon>
        <taxon>Platyhelminthes</taxon>
        <taxon>Trematoda</taxon>
        <taxon>Digenea</taxon>
        <taxon>Plagiorchiida</taxon>
        <taxon>Echinostomata</taxon>
        <taxon>Echinostomatoidea</taxon>
        <taxon>Fasciolidae</taxon>
        <taxon>Fasciola</taxon>
    </lineage>
</organism>
<dbReference type="InterPro" id="IPR051485">
    <property type="entry name" value="SR-CTD_assoc_factor"/>
</dbReference>
<dbReference type="STRING" id="46835.A0A504YY57"/>
<dbReference type="SMART" id="SM00582">
    <property type="entry name" value="RPR"/>
    <property type="match status" value="1"/>
</dbReference>
<dbReference type="InterPro" id="IPR000504">
    <property type="entry name" value="RRM_dom"/>
</dbReference>
<reference evidence="6 7" key="1">
    <citation type="submission" date="2019-04" db="EMBL/GenBank/DDBJ databases">
        <title>Annotation for the trematode Fasciola gigantica.</title>
        <authorList>
            <person name="Choi Y.-J."/>
        </authorList>
    </citation>
    <scope>NUCLEOTIDE SEQUENCE [LARGE SCALE GENOMIC DNA]</scope>
    <source>
        <strain evidence="6">Uganda_cow_1</strain>
    </source>
</reference>
<dbReference type="SMART" id="SM00360">
    <property type="entry name" value="RRM"/>
    <property type="match status" value="1"/>
</dbReference>
<proteinExistence type="predicted"/>
<sequence length="903" mass="99789">MDMEHVVTFTNELKTLTEVALPVSRKKMASITRAAIKALRFYKHIVQCVEKFILRCPPQLKLPGLYVIDAIVRQSKYYYQDKDVYGPRFMRNLVNVFLSVLQCDDKDKTIQTVANAVNRMSKLSNSNTQSTKPELIETANSLCEVSSNKVISNPVQRPTSAEMQLYQLQALQRKITEQSALLNQDKMIDPEVLSQLRILMTELTRRTEEAAMQLADGATEQEMNVIDPHLLARLQAMVDTLIQTRALQEQLNQARGDHRQHSTRSNGSFPADVNVVDAFDGGEVRDQFDPPAHHAFYRKQRERAVDTSGRGTPQSGFSMSPERPIVVSSRARDSPRRDLYERPLDLERDENETNWTESDPRARKLRRVECIDGGIGAYTGQPLSSTSTNQSNSDADANNNGDGAHNDNDDSSTESSPLSSVRRQSELYSSQQYSTQSLQQPLTPTSDHKRRRKHLGLPTLRSDHMGILSHTVFIGHLHKQLAESRLQALCAEVAEGPVVDCNFIPPRGCAFVTFATRRAAHRAVTQMDQSTMNGRQIKVAWAPNRGIKEHESYCRAYWDVEEGCTYLPLAEVTKLTRPQLDALLDGYGEVDEDSVADARLRDLILSPSMGPVARTNCGVTSAGKRSGQRHHTSRNRLATSISSAALPALPQLPTLPEIVHCATSAVLRPSLPTAHVPLIVPVAASPTSAEMSGSPREQGLSAGTISLESSRHAPVGSGVFSGGFLNPVCTTMESGYVAPSPRAPWPMQCMTAGPQHNPYSSRAPYFSSVPLHESSQNATLPTSCNFGPRMTERSLAPPHPRAPYQANFRGSLHPCPNVGPMGMQPTSLRPVYPPHVTSRPRLAMRSPSPWSVTRPTAAVNFHPGPSIPVPFNTPPFGRPPTGQTMRLMGPRFPPRFLSRPRGR</sequence>
<evidence type="ECO:0000259" key="4">
    <source>
        <dbReference type="PROSITE" id="PS50102"/>
    </source>
</evidence>
<dbReference type="GO" id="GO:0003723">
    <property type="term" value="F:RNA binding"/>
    <property type="evidence" value="ECO:0007669"/>
    <property type="project" value="UniProtKB-UniRule"/>
</dbReference>
<dbReference type="EMBL" id="SUNJ01003820">
    <property type="protein sequence ID" value="TPP64951.1"/>
    <property type="molecule type" value="Genomic_DNA"/>
</dbReference>
<dbReference type="Proteomes" id="UP000316759">
    <property type="component" value="Unassembled WGS sequence"/>
</dbReference>
<dbReference type="SUPFAM" id="SSF48464">
    <property type="entry name" value="ENTH/VHS domain"/>
    <property type="match status" value="1"/>
</dbReference>
<evidence type="ECO:0000256" key="1">
    <source>
        <dbReference type="ARBA" id="ARBA00022884"/>
    </source>
</evidence>
<dbReference type="PROSITE" id="PS51391">
    <property type="entry name" value="CID"/>
    <property type="match status" value="1"/>
</dbReference>
<protein>
    <submittedName>
        <fullName evidence="6">Protein SCAF8</fullName>
    </submittedName>
</protein>
<feature type="domain" description="CID" evidence="5">
    <location>
        <begin position="1"/>
        <end position="147"/>
    </location>
</feature>
<dbReference type="AlphaFoldDB" id="A0A504YY57"/>
<feature type="compositionally biased region" description="Low complexity" evidence="3">
    <location>
        <begin position="413"/>
        <end position="440"/>
    </location>
</feature>
<name>A0A504YY57_FASGI</name>